<feature type="region of interest" description="Disordered" evidence="1">
    <location>
        <begin position="107"/>
        <end position="132"/>
    </location>
</feature>
<gene>
    <name evidence="2" type="ORF">GCM10010211_61880</name>
</gene>
<dbReference type="Proteomes" id="UP000654471">
    <property type="component" value="Unassembled WGS sequence"/>
</dbReference>
<evidence type="ECO:0000256" key="1">
    <source>
        <dbReference type="SAM" id="MobiDB-lite"/>
    </source>
</evidence>
<organism evidence="2 3">
    <name type="scientific">Streptomyces albospinus</name>
    <dbReference type="NCBI Taxonomy" id="285515"/>
    <lineage>
        <taxon>Bacteria</taxon>
        <taxon>Bacillati</taxon>
        <taxon>Actinomycetota</taxon>
        <taxon>Actinomycetes</taxon>
        <taxon>Kitasatosporales</taxon>
        <taxon>Streptomycetaceae</taxon>
        <taxon>Streptomyces</taxon>
    </lineage>
</organism>
<proteinExistence type="predicted"/>
<sequence length="132" mass="14230">MAAFPSRLAGDVRSVLAVMPFAAISPVGPFRVEVQGEAVAIPSRIYHAGPDAGVAGFLTGTQQLILHCLYSRRSDYWSCHYRWKYPMFGTCPGGILTEAFRAAASEQVGAPWRRHTPPTAGSPAGDRSSPIR</sequence>
<name>A0ABQ2VIE2_9ACTN</name>
<comment type="caution">
    <text evidence="2">The sequence shown here is derived from an EMBL/GenBank/DDBJ whole genome shotgun (WGS) entry which is preliminary data.</text>
</comment>
<reference evidence="3" key="1">
    <citation type="journal article" date="2019" name="Int. J. Syst. Evol. Microbiol.">
        <title>The Global Catalogue of Microorganisms (GCM) 10K type strain sequencing project: providing services to taxonomists for standard genome sequencing and annotation.</title>
        <authorList>
            <consortium name="The Broad Institute Genomics Platform"/>
            <consortium name="The Broad Institute Genome Sequencing Center for Infectious Disease"/>
            <person name="Wu L."/>
            <person name="Ma J."/>
        </authorList>
    </citation>
    <scope>NUCLEOTIDE SEQUENCE [LARGE SCALE GENOMIC DNA]</scope>
    <source>
        <strain evidence="3">JCM 3399</strain>
    </source>
</reference>
<keyword evidence="3" id="KW-1185">Reference proteome</keyword>
<evidence type="ECO:0000313" key="2">
    <source>
        <dbReference type="EMBL" id="GGU87266.1"/>
    </source>
</evidence>
<accession>A0ABQ2VIE2</accession>
<dbReference type="EMBL" id="BMRP01000029">
    <property type="protein sequence ID" value="GGU87266.1"/>
    <property type="molecule type" value="Genomic_DNA"/>
</dbReference>
<evidence type="ECO:0000313" key="3">
    <source>
        <dbReference type="Proteomes" id="UP000654471"/>
    </source>
</evidence>
<protein>
    <submittedName>
        <fullName evidence="2">Uncharacterized protein</fullName>
    </submittedName>
</protein>